<keyword evidence="1" id="KW-0812">Transmembrane</keyword>
<proteinExistence type="predicted"/>
<keyword evidence="1" id="KW-1133">Transmembrane helix</keyword>
<comment type="caution">
    <text evidence="3">The sequence shown here is derived from an EMBL/GenBank/DDBJ whole genome shotgun (WGS) entry which is preliminary data.</text>
</comment>
<dbReference type="Gene3D" id="3.90.550.10">
    <property type="entry name" value="Spore Coat Polysaccharide Biosynthesis Protein SpsA, Chain A"/>
    <property type="match status" value="1"/>
</dbReference>
<name>A0A316HA82_9SPHI</name>
<dbReference type="InterPro" id="IPR029044">
    <property type="entry name" value="Nucleotide-diphossugar_trans"/>
</dbReference>
<gene>
    <name evidence="3" type="ORF">LX99_03023</name>
</gene>
<dbReference type="Proteomes" id="UP000245678">
    <property type="component" value="Unassembled WGS sequence"/>
</dbReference>
<dbReference type="PANTHER" id="PTHR43685">
    <property type="entry name" value="GLYCOSYLTRANSFERASE"/>
    <property type="match status" value="1"/>
</dbReference>
<organism evidence="3 4">
    <name type="scientific">Mucilaginibacter oryzae</name>
    <dbReference type="NCBI Taxonomy" id="468058"/>
    <lineage>
        <taxon>Bacteria</taxon>
        <taxon>Pseudomonadati</taxon>
        <taxon>Bacteroidota</taxon>
        <taxon>Sphingobacteriia</taxon>
        <taxon>Sphingobacteriales</taxon>
        <taxon>Sphingobacteriaceae</taxon>
        <taxon>Mucilaginibacter</taxon>
    </lineage>
</organism>
<keyword evidence="4" id="KW-1185">Reference proteome</keyword>
<dbReference type="InterPro" id="IPR001173">
    <property type="entry name" value="Glyco_trans_2-like"/>
</dbReference>
<dbReference type="GO" id="GO:0016740">
    <property type="term" value="F:transferase activity"/>
    <property type="evidence" value="ECO:0007669"/>
    <property type="project" value="UniProtKB-KW"/>
</dbReference>
<dbReference type="RefSeq" id="WP_245927930.1">
    <property type="nucleotide sequence ID" value="NZ_QGHA01000005.1"/>
</dbReference>
<sequence length="300" mass="34374">MKALQQQLLNKQAFEILVVSDGPDQETEQAVNEFNGLLNIRYFCLPEKKGPAAARNLGWLNAKAAVVAFTDDDCQPDKNWLRAILAEADPTKPQAFTGRVFVPRGQRPTDYELNTAGLETADFVTANCACTKQALFITGGFDERFSMAWREDSDLEFKLIRYNIDIKKIDQALVVHPVRQATWGISLKEQKKTLFNALLYQKFPSLYRAKIQPQPPVLYYLIIACFMIFIAGLFSASSLLTVIGATGWFVLTAYFIYRRLYHTSRSLRHVAEIVFTSILIPFYSIYWQWYGAFKYRVLFI</sequence>
<dbReference type="EMBL" id="QGHA01000005">
    <property type="protein sequence ID" value="PWK77213.1"/>
    <property type="molecule type" value="Genomic_DNA"/>
</dbReference>
<evidence type="ECO:0000256" key="1">
    <source>
        <dbReference type="SAM" id="Phobius"/>
    </source>
</evidence>
<feature type="transmembrane region" description="Helical" evidence="1">
    <location>
        <begin position="269"/>
        <end position="289"/>
    </location>
</feature>
<evidence type="ECO:0000313" key="4">
    <source>
        <dbReference type="Proteomes" id="UP000245678"/>
    </source>
</evidence>
<accession>A0A316HA82</accession>
<dbReference type="SUPFAM" id="SSF53448">
    <property type="entry name" value="Nucleotide-diphospho-sugar transferases"/>
    <property type="match status" value="1"/>
</dbReference>
<keyword evidence="3" id="KW-0808">Transferase</keyword>
<feature type="transmembrane region" description="Helical" evidence="1">
    <location>
        <begin position="217"/>
        <end position="234"/>
    </location>
</feature>
<feature type="domain" description="Glycosyltransferase 2-like" evidence="2">
    <location>
        <begin position="5"/>
        <end position="111"/>
    </location>
</feature>
<dbReference type="InterPro" id="IPR050834">
    <property type="entry name" value="Glycosyltransf_2"/>
</dbReference>
<dbReference type="AlphaFoldDB" id="A0A316HA82"/>
<reference evidence="3 4" key="1">
    <citation type="submission" date="2018-05" db="EMBL/GenBank/DDBJ databases">
        <title>Genomic Encyclopedia of Archaeal and Bacterial Type Strains, Phase II (KMG-II): from individual species to whole genera.</title>
        <authorList>
            <person name="Goeker M."/>
        </authorList>
    </citation>
    <scope>NUCLEOTIDE SEQUENCE [LARGE SCALE GENOMIC DNA]</scope>
    <source>
        <strain evidence="3 4">DSM 19975</strain>
    </source>
</reference>
<evidence type="ECO:0000313" key="3">
    <source>
        <dbReference type="EMBL" id="PWK77213.1"/>
    </source>
</evidence>
<feature type="transmembrane region" description="Helical" evidence="1">
    <location>
        <begin position="240"/>
        <end position="257"/>
    </location>
</feature>
<dbReference type="Pfam" id="PF00535">
    <property type="entry name" value="Glycos_transf_2"/>
    <property type="match status" value="1"/>
</dbReference>
<keyword evidence="1" id="KW-0472">Membrane</keyword>
<evidence type="ECO:0000259" key="2">
    <source>
        <dbReference type="Pfam" id="PF00535"/>
    </source>
</evidence>
<dbReference type="PANTHER" id="PTHR43685:SF2">
    <property type="entry name" value="GLYCOSYLTRANSFERASE 2-LIKE DOMAIN-CONTAINING PROTEIN"/>
    <property type="match status" value="1"/>
</dbReference>
<protein>
    <submittedName>
        <fullName evidence="3">Cellulose synthase/poly-beta-1,6-N-acetylglucosamine synthase-like glycosyltransferase</fullName>
    </submittedName>
</protein>